<evidence type="ECO:0008006" key="3">
    <source>
        <dbReference type="Google" id="ProtNLM"/>
    </source>
</evidence>
<dbReference type="OrthoDB" id="8586159at2"/>
<organism evidence="1 2">
    <name type="scientific">Thalassotalea agarivorans</name>
    <name type="common">Thalassomonas agarivorans</name>
    <dbReference type="NCBI Taxonomy" id="349064"/>
    <lineage>
        <taxon>Bacteria</taxon>
        <taxon>Pseudomonadati</taxon>
        <taxon>Pseudomonadota</taxon>
        <taxon>Gammaproteobacteria</taxon>
        <taxon>Alteromonadales</taxon>
        <taxon>Colwelliaceae</taxon>
        <taxon>Thalassotalea</taxon>
    </lineage>
</organism>
<protein>
    <recommendedName>
        <fullName evidence="3">Patatin-like phospholipase</fullName>
    </recommendedName>
</protein>
<accession>A0A1I0FHS0</accession>
<dbReference type="EMBL" id="FOHK01000009">
    <property type="protein sequence ID" value="SET57534.1"/>
    <property type="molecule type" value="Genomic_DNA"/>
</dbReference>
<dbReference type="Proteomes" id="UP000199308">
    <property type="component" value="Unassembled WGS sequence"/>
</dbReference>
<name>A0A1I0FHS0_THASX</name>
<evidence type="ECO:0000313" key="1">
    <source>
        <dbReference type="EMBL" id="SET57534.1"/>
    </source>
</evidence>
<sequence>MSCIDVYAGETARKLIAEHGFTPNLFKGMIAASGGPKWFVLYGLDKVLLSDFFASKTIPSYNIGTSSGAWRTACMAIKQPGEALNRLVEGYANTTYTDKPSVSEISDKARTLLSSMLGETGIDDIVNNRLIKTHTIVNRCKGLTASTNRFLQLVGLLPAAALNRIDRATLKLFFERITISNDALETHFALDDGFGDTLVSYTQQNAFDVLMATGAIPLILEGVKDIEGAPHGMYRDGGIIDYHFDLDFTKHIGTQNADENQLMIYPHFYPHCSPGWFDKRIAGRKGDEKRFSNVVLISPSRSFVDTLPYQKIPDRTDFEKMDDTTRMAYWHEVIERSHELGEAFKKLLDSDDVNGAIKPIFR</sequence>
<evidence type="ECO:0000313" key="2">
    <source>
        <dbReference type="Proteomes" id="UP000199308"/>
    </source>
</evidence>
<gene>
    <name evidence="1" type="ORF">SAMN05660429_02133</name>
</gene>
<proteinExistence type="predicted"/>
<keyword evidence="2" id="KW-1185">Reference proteome</keyword>
<dbReference type="STRING" id="349064.SAMN05660429_02133"/>
<dbReference type="SUPFAM" id="SSF52151">
    <property type="entry name" value="FabD/lysophospholipase-like"/>
    <property type="match status" value="1"/>
</dbReference>
<reference evidence="1 2" key="1">
    <citation type="submission" date="2016-10" db="EMBL/GenBank/DDBJ databases">
        <authorList>
            <person name="de Groot N.N."/>
        </authorList>
    </citation>
    <scope>NUCLEOTIDE SEQUENCE [LARGE SCALE GENOMIC DNA]</scope>
    <source>
        <strain evidence="1 2">DSM 19706</strain>
    </source>
</reference>
<dbReference type="RefSeq" id="WP_093330036.1">
    <property type="nucleotide sequence ID" value="NZ_AP027363.1"/>
</dbReference>
<dbReference type="AlphaFoldDB" id="A0A1I0FHS0"/>
<dbReference type="InterPro" id="IPR016035">
    <property type="entry name" value="Acyl_Trfase/lysoPLipase"/>
</dbReference>